<evidence type="ECO:0000313" key="2">
    <source>
        <dbReference type="EMBL" id="MEQ2473911.1"/>
    </source>
</evidence>
<organism evidence="2 3">
    <name type="scientific">Laedolimicola intestinihominis</name>
    <dbReference type="NCBI Taxonomy" id="3133166"/>
    <lineage>
        <taxon>Bacteria</taxon>
        <taxon>Bacillati</taxon>
        <taxon>Bacillota</taxon>
        <taxon>Clostridia</taxon>
        <taxon>Lachnospirales</taxon>
        <taxon>Lachnospiraceae</taxon>
        <taxon>Laedolimicola</taxon>
    </lineage>
</organism>
<protein>
    <submittedName>
        <fullName evidence="2">Uncharacterized protein</fullName>
    </submittedName>
</protein>
<proteinExistence type="predicted"/>
<keyword evidence="3" id="KW-1185">Reference proteome</keyword>
<comment type="caution">
    <text evidence="2">The sequence shown here is derived from an EMBL/GenBank/DDBJ whole genome shotgun (WGS) entry which is preliminary data.</text>
</comment>
<keyword evidence="1" id="KW-0472">Membrane</keyword>
<reference evidence="2 3" key="1">
    <citation type="submission" date="2024-03" db="EMBL/GenBank/DDBJ databases">
        <title>Human intestinal bacterial collection.</title>
        <authorList>
            <person name="Pauvert C."/>
            <person name="Hitch T.C.A."/>
            <person name="Clavel T."/>
        </authorList>
    </citation>
    <scope>NUCLEOTIDE SEQUENCE [LARGE SCALE GENOMIC DNA]</scope>
    <source>
        <strain evidence="2 3">CLA-AA-H132</strain>
    </source>
</reference>
<evidence type="ECO:0000313" key="3">
    <source>
        <dbReference type="Proteomes" id="UP001438008"/>
    </source>
</evidence>
<feature type="transmembrane region" description="Helical" evidence="1">
    <location>
        <begin position="20"/>
        <end position="48"/>
    </location>
</feature>
<accession>A0ABV1FLJ8</accession>
<keyword evidence="1" id="KW-1133">Transmembrane helix</keyword>
<evidence type="ECO:0000256" key="1">
    <source>
        <dbReference type="SAM" id="Phobius"/>
    </source>
</evidence>
<dbReference type="RefSeq" id="WP_349165436.1">
    <property type="nucleotide sequence ID" value="NZ_JBBMFE010000020.1"/>
</dbReference>
<sequence length="98" mass="11156">MGEVMTRLQVFHRLGLFLGIAAGMSFIGTAALFVRWEIGPAIACLAGFRGQRRLGRRREKMGMEKTELLVNKEVSEAEFRVEREQLVIHCRERIGGEH</sequence>
<name>A0ABV1FLJ8_9FIRM</name>
<keyword evidence="1" id="KW-0812">Transmembrane</keyword>
<dbReference type="EMBL" id="JBBMFE010000020">
    <property type="protein sequence ID" value="MEQ2473911.1"/>
    <property type="molecule type" value="Genomic_DNA"/>
</dbReference>
<gene>
    <name evidence="2" type="ORF">WMO29_15675</name>
</gene>
<dbReference type="Proteomes" id="UP001438008">
    <property type="component" value="Unassembled WGS sequence"/>
</dbReference>